<dbReference type="AlphaFoldDB" id="A0A840NUT1"/>
<comment type="caution">
    <text evidence="1">The sequence shown here is derived from an EMBL/GenBank/DDBJ whole genome shotgun (WGS) entry which is preliminary data.</text>
</comment>
<dbReference type="EMBL" id="JACHIM010000003">
    <property type="protein sequence ID" value="MBB5073683.1"/>
    <property type="molecule type" value="Genomic_DNA"/>
</dbReference>
<gene>
    <name evidence="1" type="ORF">HNQ69_000809</name>
</gene>
<protein>
    <submittedName>
        <fullName evidence="1">Argininosuccinate lyase</fullName>
    </submittedName>
</protein>
<dbReference type="GO" id="GO:0016829">
    <property type="term" value="F:lyase activity"/>
    <property type="evidence" value="ECO:0007669"/>
    <property type="project" value="UniProtKB-KW"/>
</dbReference>
<dbReference type="Gene3D" id="1.10.275.10">
    <property type="entry name" value="Fumarase/aspartase (N-terminal domain)"/>
    <property type="match status" value="1"/>
</dbReference>
<evidence type="ECO:0000313" key="1">
    <source>
        <dbReference type="EMBL" id="MBB5073683.1"/>
    </source>
</evidence>
<accession>A0A840NUT1</accession>
<dbReference type="InterPro" id="IPR008948">
    <property type="entry name" value="L-Aspartase-like"/>
</dbReference>
<sequence>MVEIYRECVMLIERMNESPLGATALAGTSFPIDRFMTVKALGFRDQHAIRLIVFWIVILHWNF</sequence>
<keyword evidence="1" id="KW-0456">Lyase</keyword>
<name>A0A840NUT1_9HYPH</name>
<dbReference type="SUPFAM" id="SSF48557">
    <property type="entry name" value="L-aspartase-like"/>
    <property type="match status" value="1"/>
</dbReference>
<organism evidence="1 2">
    <name type="scientific">Bartonella callosciuri</name>
    <dbReference type="NCBI Taxonomy" id="686223"/>
    <lineage>
        <taxon>Bacteria</taxon>
        <taxon>Pseudomonadati</taxon>
        <taxon>Pseudomonadota</taxon>
        <taxon>Alphaproteobacteria</taxon>
        <taxon>Hyphomicrobiales</taxon>
        <taxon>Bartonellaceae</taxon>
        <taxon>Bartonella</taxon>
    </lineage>
</organism>
<dbReference type="InterPro" id="IPR024083">
    <property type="entry name" value="Fumarase/histidase_N"/>
</dbReference>
<evidence type="ECO:0000313" key="2">
    <source>
        <dbReference type="Proteomes" id="UP000561417"/>
    </source>
</evidence>
<keyword evidence="2" id="KW-1185">Reference proteome</keyword>
<reference evidence="1 2" key="1">
    <citation type="submission" date="2020-08" db="EMBL/GenBank/DDBJ databases">
        <title>Genomic Encyclopedia of Type Strains, Phase IV (KMG-IV): sequencing the most valuable type-strain genomes for metagenomic binning, comparative biology and taxonomic classification.</title>
        <authorList>
            <person name="Goeker M."/>
        </authorList>
    </citation>
    <scope>NUCLEOTIDE SEQUENCE [LARGE SCALE GENOMIC DNA]</scope>
    <source>
        <strain evidence="1 2">DSM 28538</strain>
    </source>
</reference>
<dbReference type="Proteomes" id="UP000561417">
    <property type="component" value="Unassembled WGS sequence"/>
</dbReference>
<proteinExistence type="predicted"/>